<accession>A0ABV5HFG2</accession>
<dbReference type="Pfam" id="PF01476">
    <property type="entry name" value="LysM"/>
    <property type="match status" value="1"/>
</dbReference>
<dbReference type="PROSITE" id="PS51782">
    <property type="entry name" value="LYSM"/>
    <property type="match status" value="1"/>
</dbReference>
<dbReference type="InterPro" id="IPR018392">
    <property type="entry name" value="LysM"/>
</dbReference>
<dbReference type="Proteomes" id="UP001589562">
    <property type="component" value="Unassembled WGS sequence"/>
</dbReference>
<dbReference type="RefSeq" id="WP_278010503.1">
    <property type="nucleotide sequence ID" value="NZ_CP121112.1"/>
</dbReference>
<dbReference type="CDD" id="cd00118">
    <property type="entry name" value="LysM"/>
    <property type="match status" value="1"/>
</dbReference>
<feature type="domain" description="LysM" evidence="1">
    <location>
        <begin position="16"/>
        <end position="62"/>
    </location>
</feature>
<sequence>MYYIEEAEVSFHGRHRTYKVKKGDTLESVSLELGIAASELRRYHNIYCEIPDLIEADFKRHLEFLILAPEKSEAEILEAEVKTKQKVSLGKEYKLPFLPQEISKEYKVQYTTEVGDQIDTIEMEVGVKWLASDKNKFHLFEIRRQSIHINNEIPDTVMDELAAKTAEVLYPLEIVVDESGKWIDVHNYSEIINRWEGVKTEILDYYEGEVIQIYIDHTECALENIDTLLKSLASDYFLRVFFNAIHIGYTANYEFKNNVSFPLEKDEESLFEVEQKIDPFLDESYLVKVEQKGDYKDSESEANFGYDPRKGYYNATYLLDKDSYWIEKIKMECSIDYDDLIKISISVESLEKQKELN</sequence>
<name>A0ABV5HFG2_9FLAO</name>
<evidence type="ECO:0000313" key="3">
    <source>
        <dbReference type="Proteomes" id="UP001589562"/>
    </source>
</evidence>
<gene>
    <name evidence="2" type="ORF">ACFFVK_18840</name>
</gene>
<protein>
    <submittedName>
        <fullName evidence="2">LysM peptidoglycan-binding domain-containing protein</fullName>
    </submittedName>
</protein>
<organism evidence="2 3">
    <name type="scientific">Flavobacterium gyeonganense</name>
    <dbReference type="NCBI Taxonomy" id="1310418"/>
    <lineage>
        <taxon>Bacteria</taxon>
        <taxon>Pseudomonadati</taxon>
        <taxon>Bacteroidota</taxon>
        <taxon>Flavobacteriia</taxon>
        <taxon>Flavobacteriales</taxon>
        <taxon>Flavobacteriaceae</taxon>
        <taxon>Flavobacterium</taxon>
    </lineage>
</organism>
<comment type="caution">
    <text evidence="2">The sequence shown here is derived from an EMBL/GenBank/DDBJ whole genome shotgun (WGS) entry which is preliminary data.</text>
</comment>
<keyword evidence="3" id="KW-1185">Reference proteome</keyword>
<dbReference type="EMBL" id="JBHMFE010000046">
    <property type="protein sequence ID" value="MFB9110647.1"/>
    <property type="molecule type" value="Genomic_DNA"/>
</dbReference>
<proteinExistence type="predicted"/>
<evidence type="ECO:0000313" key="2">
    <source>
        <dbReference type="EMBL" id="MFB9110647.1"/>
    </source>
</evidence>
<evidence type="ECO:0000259" key="1">
    <source>
        <dbReference type="PROSITE" id="PS51782"/>
    </source>
</evidence>
<reference evidence="2 3" key="1">
    <citation type="submission" date="2024-09" db="EMBL/GenBank/DDBJ databases">
        <authorList>
            <person name="Sun Q."/>
            <person name="Mori K."/>
        </authorList>
    </citation>
    <scope>NUCLEOTIDE SEQUENCE [LARGE SCALE GENOMIC DNA]</scope>
    <source>
        <strain evidence="2 3">CECT 8365</strain>
    </source>
</reference>